<dbReference type="Pfam" id="PF00088">
    <property type="entry name" value="Trefoil"/>
    <property type="match status" value="1"/>
</dbReference>
<reference evidence="11 12" key="1">
    <citation type="submission" date="2021-06" db="EMBL/GenBank/DDBJ databases">
        <title>Caerostris darwini draft genome.</title>
        <authorList>
            <person name="Kono N."/>
            <person name="Arakawa K."/>
        </authorList>
    </citation>
    <scope>NUCLEOTIDE SEQUENCE [LARGE SCALE GENOMIC DNA]</scope>
</reference>
<proteinExistence type="inferred from homology"/>
<dbReference type="SUPFAM" id="SSF51445">
    <property type="entry name" value="(Trans)glycosidases"/>
    <property type="match status" value="1"/>
</dbReference>
<evidence type="ECO:0000313" key="11">
    <source>
        <dbReference type="EMBL" id="GIY51803.1"/>
    </source>
</evidence>
<evidence type="ECO:0000256" key="8">
    <source>
        <dbReference type="PROSITE-ProRule" id="PRU00779"/>
    </source>
</evidence>
<keyword evidence="4" id="KW-0472">Membrane</keyword>
<dbReference type="SMART" id="SM00018">
    <property type="entry name" value="PD"/>
    <property type="match status" value="1"/>
</dbReference>
<feature type="non-terminal residue" evidence="11">
    <location>
        <position position="713"/>
    </location>
</feature>
<keyword evidence="5" id="KW-1015">Disulfide bond</keyword>
<dbReference type="EMBL" id="BPLQ01010594">
    <property type="protein sequence ID" value="GIY51803.1"/>
    <property type="molecule type" value="Genomic_DNA"/>
</dbReference>
<keyword evidence="12" id="KW-1185">Reference proteome</keyword>
<comment type="caution">
    <text evidence="8">Lacks conserved residue(s) required for the propagation of feature annotation.</text>
</comment>
<dbReference type="InterPro" id="IPR017853">
    <property type="entry name" value="GH"/>
</dbReference>
<dbReference type="CDD" id="cd14752">
    <property type="entry name" value="GH31_N"/>
    <property type="match status" value="1"/>
</dbReference>
<protein>
    <submittedName>
        <fullName evidence="11">Lysosomal alpha-glucosidase</fullName>
    </submittedName>
</protein>
<accession>A0AAV4U1X3</accession>
<dbReference type="PROSITE" id="PS00129">
    <property type="entry name" value="GLYCOSYL_HYDROL_F31_1"/>
    <property type="match status" value="1"/>
</dbReference>
<dbReference type="GO" id="GO:0012505">
    <property type="term" value="C:endomembrane system"/>
    <property type="evidence" value="ECO:0007669"/>
    <property type="project" value="UniProtKB-SubCell"/>
</dbReference>
<evidence type="ECO:0000256" key="7">
    <source>
        <dbReference type="ARBA" id="ARBA00023295"/>
    </source>
</evidence>
<gene>
    <name evidence="11" type="primary">Gaa</name>
    <name evidence="11" type="ORF">CDAR_100371</name>
</gene>
<feature type="domain" description="P-type" evidence="10">
    <location>
        <begin position="36"/>
        <end position="86"/>
    </location>
</feature>
<evidence type="ECO:0000256" key="9">
    <source>
        <dbReference type="RuleBase" id="RU361185"/>
    </source>
</evidence>
<keyword evidence="7 9" id="KW-0326">Glycosidase</keyword>
<evidence type="ECO:0000259" key="10">
    <source>
        <dbReference type="PROSITE" id="PS51448"/>
    </source>
</evidence>
<dbReference type="SUPFAM" id="SSF51011">
    <property type="entry name" value="Glycosyl hydrolase domain"/>
    <property type="match status" value="1"/>
</dbReference>
<dbReference type="Proteomes" id="UP001054837">
    <property type="component" value="Unassembled WGS sequence"/>
</dbReference>
<comment type="caution">
    <text evidence="11">The sequence shown here is derived from an EMBL/GenBank/DDBJ whole genome shotgun (WGS) entry which is preliminary data.</text>
</comment>
<comment type="similarity">
    <text evidence="2 9">Belongs to the glycosyl hydrolase 31 family.</text>
</comment>
<sequence>MIIIFVLSLIALGPLYHRYKIILFEITTIEKSVDAPICTGISDLEKFDCHPEDNVSEESCLQRGCCYQAKKVTFPPLNVPYCFYPSNYNGYSVRNVTQDGRHISASLIRTSSSGFPNDVLNLTLVITFIDDNALRIKITDANAKRFEVPLPINDTLKQLLTPSYDVTLDSKTSEIIITRKSSRTIIFKTNLSQLVYSDQFLQLSSYLPSSYIYGIGENYGNFLKSVNWTRLTLFNTDKEPAAGFPLYGSQPFYLSLEKDGNANGVFLFNSNAMDVILQPTPAITFRPIGGILDFFIMLGPSPSNVVQQYTGIVGRTFMPPYWSLGFHLCRYGYSSVNDTRETMQRNLNVGIPLDVQWNDIDYMDKFKDFTYDEDKYAELPEFVDELHNKGMHYVVITDPGISGSEKPGTYPPFDDGVQSDIFLKNPNGTLFLAKVWTDGGTVFPDFSHPNATSYWTKQLTSFYEKVKIDGLWIDMNEPSNVIDGGLDGCIKSTFEDPPYVPNGKYPLRHRTACMTSKHYSTIHYNEHNLMGYREAAITNQALKSLRQKRPFVISRATFSGQGVHSGHWSGDISSTWDDMRYTIPSMLSFNLFGVSLVGSDICGFNFNTTVPLCARWQTLGAFYPFSRNHNDASAMDQDPAIMGPTVIEATKKSLQMRYLLLPYLYTLFARSHAFGDTVARPLFFEFPKDKNTYPIDEQFLWGPALMIIPVLYE</sequence>
<evidence type="ECO:0000256" key="4">
    <source>
        <dbReference type="ARBA" id="ARBA00023136"/>
    </source>
</evidence>
<dbReference type="InterPro" id="IPR030458">
    <property type="entry name" value="Glyco_hydro_31_AS"/>
</dbReference>
<evidence type="ECO:0000313" key="12">
    <source>
        <dbReference type="Proteomes" id="UP001054837"/>
    </source>
</evidence>
<keyword evidence="6" id="KW-0325">Glycoprotein</keyword>
<dbReference type="PANTHER" id="PTHR22762">
    <property type="entry name" value="ALPHA-GLUCOSIDASE"/>
    <property type="match status" value="1"/>
</dbReference>
<dbReference type="PROSITE" id="PS00025">
    <property type="entry name" value="P_TREFOIL_1"/>
    <property type="match status" value="1"/>
</dbReference>
<evidence type="ECO:0000256" key="6">
    <source>
        <dbReference type="ARBA" id="ARBA00023180"/>
    </source>
</evidence>
<dbReference type="PROSITE" id="PS51448">
    <property type="entry name" value="P_TREFOIL_2"/>
    <property type="match status" value="1"/>
</dbReference>
<keyword evidence="3 9" id="KW-0378">Hydrolase</keyword>
<dbReference type="CDD" id="cd06602">
    <property type="entry name" value="GH31_MGAM_SI_GAA"/>
    <property type="match status" value="1"/>
</dbReference>
<dbReference type="Pfam" id="PF13802">
    <property type="entry name" value="Gal_mutarotas_2"/>
    <property type="match status" value="1"/>
</dbReference>
<comment type="subcellular location">
    <subcellularLocation>
        <location evidence="1">Endomembrane system</location>
    </subcellularLocation>
</comment>
<dbReference type="AlphaFoldDB" id="A0AAV4U1X3"/>
<dbReference type="GO" id="GO:0030246">
    <property type="term" value="F:carbohydrate binding"/>
    <property type="evidence" value="ECO:0007669"/>
    <property type="project" value="InterPro"/>
</dbReference>
<dbReference type="Pfam" id="PF01055">
    <property type="entry name" value="Glyco_hydro_31_2nd"/>
    <property type="match status" value="1"/>
</dbReference>
<dbReference type="SUPFAM" id="SSF74650">
    <property type="entry name" value="Galactose mutarotase-like"/>
    <property type="match status" value="1"/>
</dbReference>
<dbReference type="InterPro" id="IPR044913">
    <property type="entry name" value="P_trefoil_dom_sf"/>
</dbReference>
<dbReference type="GO" id="GO:0005975">
    <property type="term" value="P:carbohydrate metabolic process"/>
    <property type="evidence" value="ECO:0007669"/>
    <property type="project" value="InterPro"/>
</dbReference>
<dbReference type="InterPro" id="IPR025887">
    <property type="entry name" value="Glyco_hydro_31_N_dom"/>
</dbReference>
<dbReference type="InterPro" id="IPR000519">
    <property type="entry name" value="P_trefoil_dom"/>
</dbReference>
<name>A0AAV4U1X3_9ARAC</name>
<dbReference type="Gene3D" id="2.60.40.1760">
    <property type="entry name" value="glycosyl hydrolase (family 31)"/>
    <property type="match status" value="1"/>
</dbReference>
<evidence type="ECO:0000256" key="1">
    <source>
        <dbReference type="ARBA" id="ARBA00004308"/>
    </source>
</evidence>
<dbReference type="GO" id="GO:0004558">
    <property type="term" value="F:alpha-1,4-glucosidase activity"/>
    <property type="evidence" value="ECO:0007669"/>
    <property type="project" value="TreeGrafter"/>
</dbReference>
<dbReference type="Gene3D" id="2.60.40.1180">
    <property type="entry name" value="Golgi alpha-mannosidase II"/>
    <property type="match status" value="1"/>
</dbReference>
<dbReference type="Gene3D" id="4.10.110.10">
    <property type="entry name" value="Spasmolytic Protein, domain 1"/>
    <property type="match status" value="1"/>
</dbReference>
<dbReference type="InterPro" id="IPR000322">
    <property type="entry name" value="Glyco_hydro_31_TIM"/>
</dbReference>
<evidence type="ECO:0000256" key="5">
    <source>
        <dbReference type="ARBA" id="ARBA00023157"/>
    </source>
</evidence>
<dbReference type="Gene3D" id="3.20.20.80">
    <property type="entry name" value="Glycosidases"/>
    <property type="match status" value="1"/>
</dbReference>
<evidence type="ECO:0000256" key="3">
    <source>
        <dbReference type="ARBA" id="ARBA00022801"/>
    </source>
</evidence>
<dbReference type="SUPFAM" id="SSF57492">
    <property type="entry name" value="Trefoil"/>
    <property type="match status" value="1"/>
</dbReference>
<dbReference type="InterPro" id="IPR017957">
    <property type="entry name" value="P_trefoil_CS"/>
</dbReference>
<organism evidence="11 12">
    <name type="scientific">Caerostris darwini</name>
    <dbReference type="NCBI Taxonomy" id="1538125"/>
    <lineage>
        <taxon>Eukaryota</taxon>
        <taxon>Metazoa</taxon>
        <taxon>Ecdysozoa</taxon>
        <taxon>Arthropoda</taxon>
        <taxon>Chelicerata</taxon>
        <taxon>Arachnida</taxon>
        <taxon>Araneae</taxon>
        <taxon>Araneomorphae</taxon>
        <taxon>Entelegynae</taxon>
        <taxon>Araneoidea</taxon>
        <taxon>Araneidae</taxon>
        <taxon>Caerostris</taxon>
    </lineage>
</organism>
<dbReference type="InterPro" id="IPR013780">
    <property type="entry name" value="Glyco_hydro_b"/>
</dbReference>
<dbReference type="Pfam" id="PF21365">
    <property type="entry name" value="Glyco_hydro_31_3rd"/>
    <property type="match status" value="1"/>
</dbReference>
<evidence type="ECO:0000256" key="2">
    <source>
        <dbReference type="ARBA" id="ARBA00007806"/>
    </source>
</evidence>
<dbReference type="InterPro" id="IPR011013">
    <property type="entry name" value="Gal_mutarotase_sf_dom"/>
</dbReference>
<dbReference type="CDD" id="cd00111">
    <property type="entry name" value="Trefoil"/>
    <property type="match status" value="1"/>
</dbReference>
<dbReference type="InterPro" id="IPR048395">
    <property type="entry name" value="Glyco_hydro_31_C"/>
</dbReference>
<dbReference type="PANTHER" id="PTHR22762:SF131">
    <property type="entry name" value="GLYCOSIDE HYDROLASE FAMILY 31 N-TERMINAL DOMAIN-CONTAINING PROTEIN"/>
    <property type="match status" value="1"/>
</dbReference>